<evidence type="ECO:0008006" key="3">
    <source>
        <dbReference type="Google" id="ProtNLM"/>
    </source>
</evidence>
<dbReference type="Proteomes" id="UP000268230">
    <property type="component" value="Chromosome"/>
</dbReference>
<proteinExistence type="predicted"/>
<dbReference type="KEGG" id="pory:EJA05_27220"/>
<evidence type="ECO:0000313" key="1">
    <source>
        <dbReference type="EMBL" id="AZL71208.1"/>
    </source>
</evidence>
<dbReference type="EMBL" id="CP034338">
    <property type="protein sequence ID" value="AZL71208.1"/>
    <property type="molecule type" value="Genomic_DNA"/>
</dbReference>
<name>A0A3Q8U4W9_9PSED</name>
<dbReference type="OrthoDB" id="7019316at2"/>
<accession>A0A3Q8U4W9</accession>
<organism evidence="1 2">
    <name type="scientific">Pseudomonas entomophila</name>
    <dbReference type="NCBI Taxonomy" id="312306"/>
    <lineage>
        <taxon>Bacteria</taxon>
        <taxon>Pseudomonadati</taxon>
        <taxon>Pseudomonadota</taxon>
        <taxon>Gammaproteobacteria</taxon>
        <taxon>Pseudomonadales</taxon>
        <taxon>Pseudomonadaceae</taxon>
        <taxon>Pseudomonas</taxon>
    </lineage>
</organism>
<reference evidence="1 2" key="1">
    <citation type="submission" date="2018-12" db="EMBL/GenBank/DDBJ databases">
        <authorList>
            <person name="Li S."/>
            <person name="Yang R."/>
            <person name="Chen G."/>
            <person name="Zou L."/>
            <person name="Zhang C."/>
            <person name="Chen Y."/>
            <person name="Liu Z."/>
            <person name="Li Y."/>
            <person name="Yan Y."/>
            <person name="Huang M."/>
            <person name="Chen T."/>
        </authorList>
    </citation>
    <scope>NUCLEOTIDE SEQUENCE [LARGE SCALE GENOMIC DNA]</scope>
    <source>
        <strain evidence="1 2">1257</strain>
    </source>
</reference>
<protein>
    <recommendedName>
        <fullName evidence="3">DUF3077 domain-containing protein</fullName>
    </recommendedName>
</protein>
<gene>
    <name evidence="1" type="ORF">EJA05_27220</name>
</gene>
<dbReference type="AlphaFoldDB" id="A0A3Q8U4W9"/>
<sequence length="86" mass="9544">MKKHVPDPPRFIPYFTLQSNLPTPDALAHASQLLRGVSETLDEHCRLHAGDLGLHMLSNAAYATDMVRALIEHTMARCDGAQEPRP</sequence>
<evidence type="ECO:0000313" key="2">
    <source>
        <dbReference type="Proteomes" id="UP000268230"/>
    </source>
</evidence>